<accession>A0A6C0ALJ1</accession>
<protein>
    <submittedName>
        <fullName evidence="1">Uncharacterized protein</fullName>
    </submittedName>
</protein>
<organism evidence="1">
    <name type="scientific">viral metagenome</name>
    <dbReference type="NCBI Taxonomy" id="1070528"/>
    <lineage>
        <taxon>unclassified sequences</taxon>
        <taxon>metagenomes</taxon>
        <taxon>organismal metagenomes</taxon>
    </lineage>
</organism>
<proteinExistence type="predicted"/>
<name>A0A6C0ALJ1_9ZZZZ</name>
<dbReference type="EMBL" id="MN740677">
    <property type="protein sequence ID" value="QHS80353.1"/>
    <property type="molecule type" value="Genomic_DNA"/>
</dbReference>
<sequence>MNNIYKRGLFKRFLKDWTDIMFERQHEATKQLRTFTCVKNRNNNYEVENEKWFPNQLNSGEDYAIKNNNSDNDLLYLLKKNDKSD</sequence>
<evidence type="ECO:0000313" key="1">
    <source>
        <dbReference type="EMBL" id="QHS80353.1"/>
    </source>
</evidence>
<reference evidence="1" key="1">
    <citation type="journal article" date="2020" name="Nature">
        <title>Giant virus diversity and host interactions through global metagenomics.</title>
        <authorList>
            <person name="Schulz F."/>
            <person name="Roux S."/>
            <person name="Paez-Espino D."/>
            <person name="Jungbluth S."/>
            <person name="Walsh D.A."/>
            <person name="Denef V.J."/>
            <person name="McMahon K.D."/>
            <person name="Konstantinidis K.T."/>
            <person name="Eloe-Fadrosh E.A."/>
            <person name="Kyrpides N.C."/>
            <person name="Woyke T."/>
        </authorList>
    </citation>
    <scope>NUCLEOTIDE SEQUENCE</scope>
    <source>
        <strain evidence="1">GVMAG-S-1039698-54</strain>
    </source>
</reference>
<dbReference type="AlphaFoldDB" id="A0A6C0ALJ1"/>